<protein>
    <recommendedName>
        <fullName evidence="4">DUF2203 domain-containing protein</fullName>
    </recommendedName>
</protein>
<accession>A0A7H0EY82</accession>
<evidence type="ECO:0008006" key="4">
    <source>
        <dbReference type="Google" id="ProtNLM"/>
    </source>
</evidence>
<dbReference type="KEGG" id="ccur:IAR63_12740"/>
<evidence type="ECO:0000256" key="1">
    <source>
        <dbReference type="SAM" id="Coils"/>
    </source>
</evidence>
<dbReference type="Proteomes" id="UP000516013">
    <property type="component" value="Chromosome"/>
</dbReference>
<dbReference type="AlphaFoldDB" id="A0A7H0EY82"/>
<feature type="coiled-coil region" evidence="1">
    <location>
        <begin position="9"/>
        <end position="77"/>
    </location>
</feature>
<reference evidence="2 3" key="1">
    <citation type="submission" date="2020-08" db="EMBL/GenBank/DDBJ databases">
        <title>Complete genome sequence of Raphidiopsis curvispora isolated from drinking water reservoir in South Korea.</title>
        <authorList>
            <person name="Jeong J."/>
        </authorList>
    </citation>
    <scope>NUCLEOTIDE SEQUENCE [LARGE SCALE GENOMIC DNA]</scope>
    <source>
        <strain evidence="2 3">GIHE-G1</strain>
    </source>
</reference>
<dbReference type="RefSeq" id="WP_187705528.1">
    <property type="nucleotide sequence ID" value="NZ_CP060822.1"/>
</dbReference>
<name>A0A7H0EY82_9CYAN</name>
<organism evidence="2 3">
    <name type="scientific">Cylindrospermopsis curvispora GIHE-G1</name>
    <dbReference type="NCBI Taxonomy" id="2666332"/>
    <lineage>
        <taxon>Bacteria</taxon>
        <taxon>Bacillati</taxon>
        <taxon>Cyanobacteriota</taxon>
        <taxon>Cyanophyceae</taxon>
        <taxon>Nostocales</taxon>
        <taxon>Aphanizomenonaceae</taxon>
        <taxon>Cylindrospermopsis</taxon>
    </lineage>
</organism>
<keyword evidence="3" id="KW-1185">Reference proteome</keyword>
<proteinExistence type="predicted"/>
<evidence type="ECO:0000313" key="2">
    <source>
        <dbReference type="EMBL" id="QNP28748.1"/>
    </source>
</evidence>
<keyword evidence="1" id="KW-0175">Coiled coil</keyword>
<gene>
    <name evidence="2" type="ORF">IAR63_12740</name>
</gene>
<evidence type="ECO:0000313" key="3">
    <source>
        <dbReference type="Proteomes" id="UP000516013"/>
    </source>
</evidence>
<dbReference type="EMBL" id="CP060822">
    <property type="protein sequence ID" value="QNP28748.1"/>
    <property type="molecule type" value="Genomic_DNA"/>
</dbReference>
<sequence>MTNSEENYQRDIEQQLEQLDKELMLLKQRYTQIQRDQQKKAEWQQKAKDIQQNKNQTREMRLELRRIEKEIELIEINLESKLISWRSLNKPFWQVIRFGGLGILIGWWLKSWM</sequence>